<feature type="region of interest" description="Disordered" evidence="1">
    <location>
        <begin position="1"/>
        <end position="42"/>
    </location>
</feature>
<feature type="compositionally biased region" description="Low complexity" evidence="1">
    <location>
        <begin position="22"/>
        <end position="34"/>
    </location>
</feature>
<feature type="region of interest" description="Disordered" evidence="1">
    <location>
        <begin position="77"/>
        <end position="102"/>
    </location>
</feature>
<evidence type="ECO:0000256" key="1">
    <source>
        <dbReference type="SAM" id="MobiDB-lite"/>
    </source>
</evidence>
<name>A0A8A4DVY5_BURPE</name>
<dbReference type="AlphaFoldDB" id="A0A8A4DVY5"/>
<dbReference type="RefSeq" id="WP_180945645.1">
    <property type="nucleotide sequence ID" value="NZ_CP071755.2"/>
</dbReference>
<gene>
    <name evidence="2" type="ORF">J3D99_27795</name>
</gene>
<sequence>MDPWTFGPLLAAPLPPPRIRQRAPAGKTAATQRAASREAAKARGAVGIAFGRRRNAAMRATVKSTFFAPLAHARIAQASGAPMSRHPPTPDKSEKRRAHLIS</sequence>
<proteinExistence type="predicted"/>
<organism evidence="2">
    <name type="scientific">Burkholderia pseudomallei</name>
    <name type="common">Pseudomonas pseudomallei</name>
    <dbReference type="NCBI Taxonomy" id="28450"/>
    <lineage>
        <taxon>Bacteria</taxon>
        <taxon>Pseudomonadati</taxon>
        <taxon>Pseudomonadota</taxon>
        <taxon>Betaproteobacteria</taxon>
        <taxon>Burkholderiales</taxon>
        <taxon>Burkholderiaceae</taxon>
        <taxon>Burkholderia</taxon>
        <taxon>pseudomallei group</taxon>
    </lineage>
</organism>
<accession>A0A8A4DVY5</accession>
<reference evidence="2" key="1">
    <citation type="submission" date="2021-03" db="EMBL/GenBank/DDBJ databases">
        <title>Complete genome of Burkholderia pseudomallei_VBP364.</title>
        <authorList>
            <person name="Balaji V."/>
            <person name="Yamuna B."/>
            <person name="Monisha P."/>
        </authorList>
    </citation>
    <scope>NUCLEOTIDE SEQUENCE</scope>
    <source>
        <strain evidence="2">VBP364</strain>
    </source>
</reference>
<dbReference type="EMBL" id="CP071754">
    <property type="protein sequence ID" value="QTB61624.1"/>
    <property type="molecule type" value="Genomic_DNA"/>
</dbReference>
<protein>
    <submittedName>
        <fullName evidence="2">Uncharacterized protein</fullName>
    </submittedName>
</protein>
<evidence type="ECO:0000313" key="2">
    <source>
        <dbReference type="EMBL" id="QTB61624.1"/>
    </source>
</evidence>